<gene>
    <name evidence="4" type="ORF">MENT_LOCUS914</name>
</gene>
<feature type="chain" id="PRO_5028322950" evidence="3">
    <location>
        <begin position="26"/>
        <end position="405"/>
    </location>
</feature>
<dbReference type="Proteomes" id="UP000580250">
    <property type="component" value="Unassembled WGS sequence"/>
</dbReference>
<evidence type="ECO:0000313" key="4">
    <source>
        <dbReference type="EMBL" id="CAD2124728.1"/>
    </source>
</evidence>
<evidence type="ECO:0000256" key="2">
    <source>
        <dbReference type="SAM" id="MobiDB-lite"/>
    </source>
</evidence>
<name>A0A6V7TN30_MELEN</name>
<dbReference type="OrthoDB" id="5908045at2759"/>
<feature type="compositionally biased region" description="Basic and acidic residues" evidence="2">
    <location>
        <begin position="177"/>
        <end position="186"/>
    </location>
</feature>
<protein>
    <submittedName>
        <fullName evidence="4">Uncharacterized protein</fullName>
    </submittedName>
</protein>
<sequence length="405" mass="46272">MLITSTIPFNIIAILLIFYVQQISGMVVPSSAGTGILPKLLKMESQPIFASGSASFSNLPMRKMNKNTKIMATSTDSHKPVIDTTTTKEKVSVANKAFEPKHINGFEKKSFDSKKETLQAVKLNVEGGVKQLKLGVSSEEKFAEFNGSNLGGLMEEKEMTKKNEEEKLKKKQHHLGKQQEGKGEKSGEKGVEYYKNYITKKVAKLTKEIFVYETTPTTKTEKNEENVLLATDLLMNIPQTKRENYKTKAAELAFVLNVCEKFIEERGFVEVSEVILGKHANPQPDFGTFVRELKLIPKLWALLGVKNGYKQENYYQYVVSTFERLSNLLRQGSHYLLFDLTNENKELYKLKEEAQKKLELTKRLFNALQVVLYETNNLLDWEEYYNEATKEEENNKEEEKEGEEA</sequence>
<evidence type="ECO:0000256" key="3">
    <source>
        <dbReference type="SAM" id="SignalP"/>
    </source>
</evidence>
<feature type="compositionally biased region" description="Basic and acidic residues" evidence="2">
    <location>
        <begin position="159"/>
        <end position="168"/>
    </location>
</feature>
<comment type="caution">
    <text evidence="4">The sequence shown here is derived from an EMBL/GenBank/DDBJ whole genome shotgun (WGS) entry which is preliminary data.</text>
</comment>
<organism evidence="4 5">
    <name type="scientific">Meloidogyne enterolobii</name>
    <name type="common">Root-knot nematode worm</name>
    <name type="synonym">Meloidogyne mayaguensis</name>
    <dbReference type="NCBI Taxonomy" id="390850"/>
    <lineage>
        <taxon>Eukaryota</taxon>
        <taxon>Metazoa</taxon>
        <taxon>Ecdysozoa</taxon>
        <taxon>Nematoda</taxon>
        <taxon>Chromadorea</taxon>
        <taxon>Rhabditida</taxon>
        <taxon>Tylenchina</taxon>
        <taxon>Tylenchomorpha</taxon>
        <taxon>Tylenchoidea</taxon>
        <taxon>Meloidogynidae</taxon>
        <taxon>Meloidogyninae</taxon>
        <taxon>Meloidogyne</taxon>
    </lineage>
</organism>
<dbReference type="AlphaFoldDB" id="A0A6V7TN30"/>
<proteinExistence type="predicted"/>
<evidence type="ECO:0000313" key="5">
    <source>
        <dbReference type="Proteomes" id="UP000580250"/>
    </source>
</evidence>
<keyword evidence="1" id="KW-0175">Coiled coil</keyword>
<evidence type="ECO:0000256" key="1">
    <source>
        <dbReference type="SAM" id="Coils"/>
    </source>
</evidence>
<feature type="signal peptide" evidence="3">
    <location>
        <begin position="1"/>
        <end position="25"/>
    </location>
</feature>
<feature type="coiled-coil region" evidence="1">
    <location>
        <begin position="337"/>
        <end position="401"/>
    </location>
</feature>
<dbReference type="EMBL" id="CAJEWN010000003">
    <property type="protein sequence ID" value="CAD2124728.1"/>
    <property type="molecule type" value="Genomic_DNA"/>
</dbReference>
<keyword evidence="3" id="KW-0732">Signal</keyword>
<feature type="region of interest" description="Disordered" evidence="2">
    <location>
        <begin position="159"/>
        <end position="186"/>
    </location>
</feature>
<accession>A0A6V7TN30</accession>
<reference evidence="4 5" key="1">
    <citation type="submission" date="2020-08" db="EMBL/GenBank/DDBJ databases">
        <authorList>
            <person name="Koutsovoulos G."/>
            <person name="Danchin GJ E."/>
        </authorList>
    </citation>
    <scope>NUCLEOTIDE SEQUENCE [LARGE SCALE GENOMIC DNA]</scope>
</reference>